<dbReference type="STRING" id="1160509.A0A3N4HBA3"/>
<sequence length="349" mass="37419">MRFQLSICLVYLLIQANFILAQYPQCHFYEENCANEVVKASVTKKCIGTSSNCFCDDSDISLKFDEWKKCFVWRSGRDCYGAGEGEGLERDFQAKIQKLFTASCVALVKAGGIKLKDLISSSTVSSTVPTAPSSTRTISSKSSPFNTKSEGMSPSSTAKSPTFPAPTEPPAPGVPSKAVEPTSSDTTSQYPTTSSDSINTNNTSAESPLAPTDRPSLDSNSKDSKIVKIAAALGASLGVIVLAVAAMGIILMKRRRKQKAAQRLDGGDLAAGGYLDSPLEEAIIGERDFLKEERLQVDIPPAAMEMETCEIFEAPNFVAIQEAPGSEILHAPDMEVRTHGLDMGLKELG</sequence>
<keyword evidence="2" id="KW-0472">Membrane</keyword>
<feature type="compositionally biased region" description="Polar residues" evidence="1">
    <location>
        <begin position="144"/>
        <end position="160"/>
    </location>
</feature>
<organism evidence="4 5">
    <name type="scientific">Ascobolus immersus RN42</name>
    <dbReference type="NCBI Taxonomy" id="1160509"/>
    <lineage>
        <taxon>Eukaryota</taxon>
        <taxon>Fungi</taxon>
        <taxon>Dikarya</taxon>
        <taxon>Ascomycota</taxon>
        <taxon>Pezizomycotina</taxon>
        <taxon>Pezizomycetes</taxon>
        <taxon>Pezizales</taxon>
        <taxon>Ascobolaceae</taxon>
        <taxon>Ascobolus</taxon>
    </lineage>
</organism>
<evidence type="ECO:0000256" key="1">
    <source>
        <dbReference type="SAM" id="MobiDB-lite"/>
    </source>
</evidence>
<dbReference type="Proteomes" id="UP000275078">
    <property type="component" value="Unassembled WGS sequence"/>
</dbReference>
<dbReference type="AlphaFoldDB" id="A0A3N4HBA3"/>
<feature type="signal peptide" evidence="3">
    <location>
        <begin position="1"/>
        <end position="21"/>
    </location>
</feature>
<keyword evidence="5" id="KW-1185">Reference proteome</keyword>
<evidence type="ECO:0000313" key="4">
    <source>
        <dbReference type="EMBL" id="RPA71725.1"/>
    </source>
</evidence>
<gene>
    <name evidence="4" type="ORF">BJ508DRAFT_367625</name>
</gene>
<feature type="compositionally biased region" description="Low complexity" evidence="1">
    <location>
        <begin position="124"/>
        <end position="143"/>
    </location>
</feature>
<evidence type="ECO:0008006" key="6">
    <source>
        <dbReference type="Google" id="ProtNLM"/>
    </source>
</evidence>
<evidence type="ECO:0000256" key="2">
    <source>
        <dbReference type="SAM" id="Phobius"/>
    </source>
</evidence>
<proteinExistence type="predicted"/>
<keyword evidence="2" id="KW-0812">Transmembrane</keyword>
<keyword evidence="3" id="KW-0732">Signal</keyword>
<feature type="region of interest" description="Disordered" evidence="1">
    <location>
        <begin position="124"/>
        <end position="221"/>
    </location>
</feature>
<evidence type="ECO:0000313" key="5">
    <source>
        <dbReference type="Proteomes" id="UP000275078"/>
    </source>
</evidence>
<feature type="compositionally biased region" description="Pro residues" evidence="1">
    <location>
        <begin position="163"/>
        <end position="173"/>
    </location>
</feature>
<name>A0A3N4HBA3_ASCIM</name>
<feature type="transmembrane region" description="Helical" evidence="2">
    <location>
        <begin position="229"/>
        <end position="252"/>
    </location>
</feature>
<evidence type="ECO:0000256" key="3">
    <source>
        <dbReference type="SAM" id="SignalP"/>
    </source>
</evidence>
<dbReference type="EMBL" id="ML119904">
    <property type="protein sequence ID" value="RPA71725.1"/>
    <property type="molecule type" value="Genomic_DNA"/>
</dbReference>
<feature type="chain" id="PRO_5018060368" description="Extracellular membrane protein CFEM domain-containing protein" evidence="3">
    <location>
        <begin position="22"/>
        <end position="349"/>
    </location>
</feature>
<feature type="compositionally biased region" description="Low complexity" evidence="1">
    <location>
        <begin position="192"/>
        <end position="204"/>
    </location>
</feature>
<accession>A0A3N4HBA3</accession>
<feature type="compositionally biased region" description="Polar residues" evidence="1">
    <location>
        <begin position="181"/>
        <end position="191"/>
    </location>
</feature>
<protein>
    <recommendedName>
        <fullName evidence="6">Extracellular membrane protein CFEM domain-containing protein</fullName>
    </recommendedName>
</protein>
<reference evidence="4 5" key="1">
    <citation type="journal article" date="2018" name="Nat. Ecol. Evol.">
        <title>Pezizomycetes genomes reveal the molecular basis of ectomycorrhizal truffle lifestyle.</title>
        <authorList>
            <person name="Murat C."/>
            <person name="Payen T."/>
            <person name="Noel B."/>
            <person name="Kuo A."/>
            <person name="Morin E."/>
            <person name="Chen J."/>
            <person name="Kohler A."/>
            <person name="Krizsan K."/>
            <person name="Balestrini R."/>
            <person name="Da Silva C."/>
            <person name="Montanini B."/>
            <person name="Hainaut M."/>
            <person name="Levati E."/>
            <person name="Barry K.W."/>
            <person name="Belfiori B."/>
            <person name="Cichocki N."/>
            <person name="Clum A."/>
            <person name="Dockter R.B."/>
            <person name="Fauchery L."/>
            <person name="Guy J."/>
            <person name="Iotti M."/>
            <person name="Le Tacon F."/>
            <person name="Lindquist E.A."/>
            <person name="Lipzen A."/>
            <person name="Malagnac F."/>
            <person name="Mello A."/>
            <person name="Molinier V."/>
            <person name="Miyauchi S."/>
            <person name="Poulain J."/>
            <person name="Riccioni C."/>
            <person name="Rubini A."/>
            <person name="Sitrit Y."/>
            <person name="Splivallo R."/>
            <person name="Traeger S."/>
            <person name="Wang M."/>
            <person name="Zifcakova L."/>
            <person name="Wipf D."/>
            <person name="Zambonelli A."/>
            <person name="Paolocci F."/>
            <person name="Nowrousian M."/>
            <person name="Ottonello S."/>
            <person name="Baldrian P."/>
            <person name="Spatafora J.W."/>
            <person name="Henrissat B."/>
            <person name="Nagy L.G."/>
            <person name="Aury J.M."/>
            <person name="Wincker P."/>
            <person name="Grigoriev I.V."/>
            <person name="Bonfante P."/>
            <person name="Martin F.M."/>
        </authorList>
    </citation>
    <scope>NUCLEOTIDE SEQUENCE [LARGE SCALE GENOMIC DNA]</scope>
    <source>
        <strain evidence="4 5">RN42</strain>
    </source>
</reference>
<keyword evidence="2" id="KW-1133">Transmembrane helix</keyword>